<evidence type="ECO:0000313" key="1">
    <source>
        <dbReference type="EMBL" id="ETJ18530.1"/>
    </source>
</evidence>
<reference evidence="1" key="1">
    <citation type="submission" date="2013-12" db="EMBL/GenBank/DDBJ databases">
        <title>A Varibaculum cambriense genome reconstructed from a premature infant gut community with otherwise low bacterial novelty that shifts toward anaerobic metabolism during the third week of life.</title>
        <authorList>
            <person name="Brown C.T."/>
            <person name="Sharon I."/>
            <person name="Thomas B.C."/>
            <person name="Castelle C.J."/>
            <person name="Morowitz M.J."/>
            <person name="Banfield J.F."/>
        </authorList>
    </citation>
    <scope>NUCLEOTIDE SEQUENCE</scope>
</reference>
<gene>
    <name evidence="1" type="ORF">Q604_UNBC18619G0006</name>
</gene>
<dbReference type="InterPro" id="IPR011004">
    <property type="entry name" value="Trimer_LpxA-like_sf"/>
</dbReference>
<feature type="non-terminal residue" evidence="1">
    <location>
        <position position="211"/>
    </location>
</feature>
<dbReference type="PANTHER" id="PTHR43300">
    <property type="entry name" value="ACETYLTRANSFERASE"/>
    <property type="match status" value="1"/>
</dbReference>
<sequence>MIKKFIKKIIFPNNYSSEAYIKYLKSKGCKVGDNTYFFNPRTIEVDVSRPEFIEIGNNCKITRGVIILAHDYSYSILFKTHNEVLPTSGITKIGNNVFIGMNSIILMNTTIGDNVIIGAGSVVKGSIPSNTIFAGNPAKQISTINEYYAKLKNNVVQNATLHARRILQIKGRYPTLNEMGYYTWLFTENTNNSNCTNSLPFYGNCKDELIP</sequence>
<dbReference type="PANTHER" id="PTHR43300:SF11">
    <property type="entry name" value="ACETYLTRANSFERASE RV3034C-RELATED"/>
    <property type="match status" value="1"/>
</dbReference>
<dbReference type="InterPro" id="IPR001451">
    <property type="entry name" value="Hexapep"/>
</dbReference>
<dbReference type="InterPro" id="IPR050179">
    <property type="entry name" value="Trans_hexapeptide_repeat"/>
</dbReference>
<dbReference type="Pfam" id="PF00132">
    <property type="entry name" value="Hexapep"/>
    <property type="match status" value="1"/>
</dbReference>
<comment type="caution">
    <text evidence="1">The sequence shown here is derived from an EMBL/GenBank/DDBJ whole genome shotgun (WGS) entry which is preliminary data.</text>
</comment>
<dbReference type="Gene3D" id="2.160.10.10">
    <property type="entry name" value="Hexapeptide repeat proteins"/>
    <property type="match status" value="1"/>
</dbReference>
<dbReference type="AlphaFoldDB" id="W1WN40"/>
<evidence type="ECO:0008006" key="2">
    <source>
        <dbReference type="Google" id="ProtNLM"/>
    </source>
</evidence>
<accession>W1WN40</accession>
<proteinExistence type="predicted"/>
<name>W1WN40_9ZZZZ</name>
<dbReference type="SUPFAM" id="SSF51161">
    <property type="entry name" value="Trimeric LpxA-like enzymes"/>
    <property type="match status" value="1"/>
</dbReference>
<dbReference type="CDD" id="cd04647">
    <property type="entry name" value="LbH_MAT_like"/>
    <property type="match status" value="1"/>
</dbReference>
<organism evidence="1">
    <name type="scientific">human gut metagenome</name>
    <dbReference type="NCBI Taxonomy" id="408170"/>
    <lineage>
        <taxon>unclassified sequences</taxon>
        <taxon>metagenomes</taxon>
        <taxon>organismal metagenomes</taxon>
    </lineage>
</organism>
<dbReference type="EMBL" id="AZMM01018619">
    <property type="protein sequence ID" value="ETJ18530.1"/>
    <property type="molecule type" value="Genomic_DNA"/>
</dbReference>
<protein>
    <recommendedName>
        <fullName evidence="2">Acyltransferase</fullName>
    </recommendedName>
</protein>